<feature type="region of interest" description="Disordered" evidence="1">
    <location>
        <begin position="1"/>
        <end position="20"/>
    </location>
</feature>
<dbReference type="RefSeq" id="WP_153453817.1">
    <property type="nucleotide sequence ID" value="NZ_WEGJ01000015.1"/>
</dbReference>
<name>A0A7K0CLY0_9ACTN</name>
<organism evidence="2 3">
    <name type="scientific">Streptomyces smaragdinus</name>
    <dbReference type="NCBI Taxonomy" id="2585196"/>
    <lineage>
        <taxon>Bacteria</taxon>
        <taxon>Bacillati</taxon>
        <taxon>Actinomycetota</taxon>
        <taxon>Actinomycetes</taxon>
        <taxon>Kitasatosporales</taxon>
        <taxon>Streptomycetaceae</taxon>
        <taxon>Streptomyces</taxon>
    </lineage>
</organism>
<gene>
    <name evidence="2" type="ORF">SRB5_39270</name>
</gene>
<dbReference type="EMBL" id="WEGJ01000015">
    <property type="protein sequence ID" value="MQY13774.1"/>
    <property type="molecule type" value="Genomic_DNA"/>
</dbReference>
<evidence type="ECO:0000313" key="3">
    <source>
        <dbReference type="Proteomes" id="UP000466345"/>
    </source>
</evidence>
<feature type="compositionally biased region" description="Polar residues" evidence="1">
    <location>
        <begin position="1"/>
        <end position="12"/>
    </location>
</feature>
<keyword evidence="3" id="KW-1185">Reference proteome</keyword>
<protein>
    <submittedName>
        <fullName evidence="2">Uncharacterized protein</fullName>
    </submittedName>
</protein>
<evidence type="ECO:0000313" key="2">
    <source>
        <dbReference type="EMBL" id="MQY13774.1"/>
    </source>
</evidence>
<dbReference type="Proteomes" id="UP000466345">
    <property type="component" value="Unassembled WGS sequence"/>
</dbReference>
<dbReference type="AlphaFoldDB" id="A0A7K0CLY0"/>
<sequence>MTNRTTTGSSRPPTCGRGFRLSPNPWLNPFGMTRRELLAEIRLRAGQGWQLWELRTRFAADRTEDGTP</sequence>
<accession>A0A7K0CLY0</accession>
<reference evidence="2 3" key="1">
    <citation type="submission" date="2019-10" db="EMBL/GenBank/DDBJ databases">
        <title>Streptomyces smaragdinus sp. nov. and Streptomyces fabii sp. nov., isolated from the gut of fungus growing-termite Macrotermes natalensis.</title>
        <authorList>
            <person name="Schwitalla J."/>
            <person name="Benndorf R."/>
            <person name="Martin K."/>
            <person name="De Beer W."/>
            <person name="Kaster A.-K."/>
            <person name="Vollmers J."/>
            <person name="Poulsen M."/>
            <person name="Beemelmanns C."/>
        </authorList>
    </citation>
    <scope>NUCLEOTIDE SEQUENCE [LARGE SCALE GENOMIC DNA]</scope>
    <source>
        <strain evidence="2 3">RB5</strain>
    </source>
</reference>
<evidence type="ECO:0000256" key="1">
    <source>
        <dbReference type="SAM" id="MobiDB-lite"/>
    </source>
</evidence>
<proteinExistence type="predicted"/>
<comment type="caution">
    <text evidence="2">The sequence shown here is derived from an EMBL/GenBank/DDBJ whole genome shotgun (WGS) entry which is preliminary data.</text>
</comment>